<accession>A0ABT5TSW5</accession>
<evidence type="ECO:0008006" key="3">
    <source>
        <dbReference type="Google" id="ProtNLM"/>
    </source>
</evidence>
<evidence type="ECO:0000313" key="1">
    <source>
        <dbReference type="EMBL" id="MDD9205156.1"/>
    </source>
</evidence>
<keyword evidence="2" id="KW-1185">Reference proteome</keyword>
<protein>
    <recommendedName>
        <fullName evidence="3">Selenoprotein O</fullName>
    </recommendedName>
</protein>
<feature type="non-terminal residue" evidence="1">
    <location>
        <position position="1"/>
    </location>
</feature>
<sequence>RDLFLDLAAFDAWVERWRALGPDADRMDRVNPVYIPRNHLVEEALAAATANDLDPLLRLLDAVTSPYEERPGLGRYAAAAPRDFGAYRTFCGT</sequence>
<name>A0ABT5TSW5_9MICO</name>
<evidence type="ECO:0000313" key="2">
    <source>
        <dbReference type="Proteomes" id="UP001165561"/>
    </source>
</evidence>
<organism evidence="1 2">
    <name type="scientific">Georgenia halotolerans</name>
    <dbReference type="NCBI Taxonomy" id="3028317"/>
    <lineage>
        <taxon>Bacteria</taxon>
        <taxon>Bacillati</taxon>
        <taxon>Actinomycetota</taxon>
        <taxon>Actinomycetes</taxon>
        <taxon>Micrococcales</taxon>
        <taxon>Bogoriellaceae</taxon>
        <taxon>Georgenia</taxon>
    </lineage>
</organism>
<gene>
    <name evidence="1" type="ORF">PU560_01585</name>
</gene>
<proteinExistence type="predicted"/>
<comment type="caution">
    <text evidence="1">The sequence shown here is derived from an EMBL/GenBank/DDBJ whole genome shotgun (WGS) entry which is preliminary data.</text>
</comment>
<dbReference type="EMBL" id="JARACI010000305">
    <property type="protein sequence ID" value="MDD9205156.1"/>
    <property type="molecule type" value="Genomic_DNA"/>
</dbReference>
<reference evidence="1" key="1">
    <citation type="submission" date="2023-02" db="EMBL/GenBank/DDBJ databases">
        <title>Georgenia sp.10Sc9-8, isolated from a soil sample collected from the Taklamakan desert.</title>
        <authorList>
            <person name="Liu S."/>
        </authorList>
    </citation>
    <scope>NUCLEOTIDE SEQUENCE</scope>
    <source>
        <strain evidence="1">10Sc9-8</strain>
    </source>
</reference>
<dbReference type="Proteomes" id="UP001165561">
    <property type="component" value="Unassembled WGS sequence"/>
</dbReference>